<protein>
    <submittedName>
        <fullName evidence="1">Uncharacterized protein</fullName>
    </submittedName>
</protein>
<evidence type="ECO:0000313" key="1">
    <source>
        <dbReference type="EMBL" id="GAH14811.1"/>
    </source>
</evidence>
<name>X1D1Y5_9ZZZZ</name>
<proteinExistence type="predicted"/>
<reference evidence="1" key="1">
    <citation type="journal article" date="2014" name="Front. Microbiol.">
        <title>High frequency of phylogenetically diverse reductive dehalogenase-homologous genes in deep subseafloor sedimentary metagenomes.</title>
        <authorList>
            <person name="Kawai M."/>
            <person name="Futagami T."/>
            <person name="Toyoda A."/>
            <person name="Takaki Y."/>
            <person name="Nishi S."/>
            <person name="Hori S."/>
            <person name="Arai W."/>
            <person name="Tsubouchi T."/>
            <person name="Morono Y."/>
            <person name="Uchiyama I."/>
            <person name="Ito T."/>
            <person name="Fujiyama A."/>
            <person name="Inagaki F."/>
            <person name="Takami H."/>
        </authorList>
    </citation>
    <scope>NUCLEOTIDE SEQUENCE</scope>
    <source>
        <strain evidence="1">Expedition CK06-06</strain>
    </source>
</reference>
<organism evidence="1">
    <name type="scientific">marine sediment metagenome</name>
    <dbReference type="NCBI Taxonomy" id="412755"/>
    <lineage>
        <taxon>unclassified sequences</taxon>
        <taxon>metagenomes</taxon>
        <taxon>ecological metagenomes</taxon>
    </lineage>
</organism>
<dbReference type="EMBL" id="BART01032794">
    <property type="protein sequence ID" value="GAH14811.1"/>
    <property type="molecule type" value="Genomic_DNA"/>
</dbReference>
<comment type="caution">
    <text evidence="1">The sequence shown here is derived from an EMBL/GenBank/DDBJ whole genome shotgun (WGS) entry which is preliminary data.</text>
</comment>
<gene>
    <name evidence="1" type="ORF">S01H4_56572</name>
</gene>
<accession>X1D1Y5</accession>
<dbReference type="AlphaFoldDB" id="X1D1Y5"/>
<sequence>MGKNKVKGNTKKTCKGLYWKMDHSYNIPSYKKIELTKSLELIEEKSCPGCKQCQWLHSIIDDLVMEEHTHSIGLDDMCPGGVYTCEMDCTCHDHHDTFLTFIEVEE</sequence>